<dbReference type="GO" id="GO:0004519">
    <property type="term" value="F:endonuclease activity"/>
    <property type="evidence" value="ECO:0007669"/>
    <property type="project" value="UniProtKB-KW"/>
</dbReference>
<accession>A0A511KK55</accession>
<evidence type="ECO:0000259" key="4">
    <source>
        <dbReference type="Pfam" id="PF12928"/>
    </source>
</evidence>
<keyword evidence="2" id="KW-0819">tRNA processing</keyword>
<keyword evidence="5" id="KW-0540">Nuclease</keyword>
<keyword evidence="5" id="KW-0255">Endonuclease</keyword>
<feature type="compositionally biased region" description="Basic and acidic residues" evidence="3">
    <location>
        <begin position="1"/>
        <end position="13"/>
    </location>
</feature>
<evidence type="ECO:0000313" key="5">
    <source>
        <dbReference type="EMBL" id="GEM10761.1"/>
    </source>
</evidence>
<evidence type="ECO:0000256" key="3">
    <source>
        <dbReference type="SAM" id="MobiDB-lite"/>
    </source>
</evidence>
<reference evidence="5 6" key="1">
    <citation type="submission" date="2019-07" db="EMBL/GenBank/DDBJ databases">
        <title>Rhodotorula toruloides NBRC10032 genome sequencing.</title>
        <authorList>
            <person name="Shida Y."/>
            <person name="Takaku H."/>
            <person name="Ogasawara W."/>
            <person name="Mori K."/>
        </authorList>
    </citation>
    <scope>NUCLEOTIDE SEQUENCE [LARGE SCALE GENOMIC DNA]</scope>
    <source>
        <strain evidence="5 6">NBRC10032</strain>
    </source>
</reference>
<dbReference type="GO" id="GO:0000214">
    <property type="term" value="C:tRNA-intron endonuclease complex"/>
    <property type="evidence" value="ECO:0007669"/>
    <property type="project" value="TreeGrafter"/>
</dbReference>
<dbReference type="InterPro" id="IPR024337">
    <property type="entry name" value="tRNA_splic_suSen54"/>
</dbReference>
<feature type="domain" description="tRNA-splicing endonuclease subunit Sen54 N-terminal" evidence="4">
    <location>
        <begin position="90"/>
        <end position="163"/>
    </location>
</feature>
<protein>
    <submittedName>
        <fullName evidence="5">tRNA-splicing endonuclease subunit sen54</fullName>
    </submittedName>
</protein>
<proteinExistence type="inferred from homology"/>
<name>A0A511KK55_RHOTO</name>
<dbReference type="PANTHER" id="PTHR21027">
    <property type="entry name" value="TRNA-SPLICING ENDONUCLEASE SUBUNIT SEN54"/>
    <property type="match status" value="1"/>
</dbReference>
<comment type="caution">
    <text evidence="5">The sequence shown here is derived from an EMBL/GenBank/DDBJ whole genome shotgun (WGS) entry which is preliminary data.</text>
</comment>
<keyword evidence="5" id="KW-0378">Hydrolase</keyword>
<comment type="similarity">
    <text evidence="1">Belongs to the SEN54 family.</text>
</comment>
<feature type="region of interest" description="Disordered" evidence="3">
    <location>
        <begin position="464"/>
        <end position="483"/>
    </location>
</feature>
<dbReference type="Proteomes" id="UP000321518">
    <property type="component" value="Unassembled WGS sequence"/>
</dbReference>
<dbReference type="GO" id="GO:0000379">
    <property type="term" value="P:tRNA-type intron splice site recognition and cleavage"/>
    <property type="evidence" value="ECO:0007669"/>
    <property type="project" value="TreeGrafter"/>
</dbReference>
<dbReference type="PANTHER" id="PTHR21027:SF1">
    <property type="entry name" value="TRNA-SPLICING ENDONUCLEASE SUBUNIT SEN54"/>
    <property type="match status" value="1"/>
</dbReference>
<dbReference type="OrthoDB" id="408683at2759"/>
<dbReference type="AlphaFoldDB" id="A0A511KK55"/>
<feature type="compositionally biased region" description="Low complexity" evidence="3">
    <location>
        <begin position="405"/>
        <end position="429"/>
    </location>
</feature>
<organism evidence="5 6">
    <name type="scientific">Rhodotorula toruloides</name>
    <name type="common">Yeast</name>
    <name type="synonym">Rhodosporidium toruloides</name>
    <dbReference type="NCBI Taxonomy" id="5286"/>
    <lineage>
        <taxon>Eukaryota</taxon>
        <taxon>Fungi</taxon>
        <taxon>Dikarya</taxon>
        <taxon>Basidiomycota</taxon>
        <taxon>Pucciniomycotina</taxon>
        <taxon>Microbotryomycetes</taxon>
        <taxon>Sporidiobolales</taxon>
        <taxon>Sporidiobolaceae</taxon>
        <taxon>Rhodotorula</taxon>
    </lineage>
</organism>
<feature type="region of interest" description="Disordered" evidence="3">
    <location>
        <begin position="1"/>
        <end position="23"/>
    </location>
</feature>
<feature type="region of interest" description="Disordered" evidence="3">
    <location>
        <begin position="397"/>
        <end position="445"/>
    </location>
</feature>
<dbReference type="Pfam" id="PF12928">
    <property type="entry name" value="tRNA_int_end_N2"/>
    <property type="match status" value="1"/>
</dbReference>
<dbReference type="InterPro" id="IPR024336">
    <property type="entry name" value="tRNA_splic_suSen54_N"/>
</dbReference>
<gene>
    <name evidence="5" type="ORF">Rt10032_c12g4778</name>
</gene>
<evidence type="ECO:0000256" key="2">
    <source>
        <dbReference type="ARBA" id="ARBA00022694"/>
    </source>
</evidence>
<dbReference type="EMBL" id="BJWK01000012">
    <property type="protein sequence ID" value="GEM10761.1"/>
    <property type="molecule type" value="Genomic_DNA"/>
</dbReference>
<evidence type="ECO:0000256" key="1">
    <source>
        <dbReference type="ARBA" id="ARBA00005736"/>
    </source>
</evidence>
<sequence>MEDDRPTAARIDQEEADEDALPDWSRFAAFAKAKGDNSEGGVFVPFIPKRGEKDFEPLPASDAFPPSSKEATLSEHQKNLLQDSRNALYTALSSGSRHHSSRGHNSFTWRPELDGGRATCDAGNAAYGIHFGNIGFFHQKRRQLELLPEEALYMVERGAVELWREGAEGSKVPMSVQQAWDELIGRDELTPERYQVYAFLRRLGYVVVRARPVVGAERPTSIQAAPAYRHFVDCLARPILSIRHLVFRLVSSIRTALLRSPTTAKCIRLIVTRAVGGQEGKQASLVAGRRWTTYDQIFSRLAIIPSGHDRPLPRGPLPHTPSVFTPLSSIPDICKPKHLPPLDEYPYQPFFHVYKPVTKYKKSSPPEPDFKMVVINGATTPMPDLFEFTAIFGSAPCPPEPSTAPGPGAGPSVLAQAASSPARSPSKNARPPRENTTPPPAPQRGIQRLLSSIPLVPRLFPSLAPPPPAIPRRGPKIPSPYPRLKTGRRTILVAVVDNGTSSLLRFSEGEFAKIPWAGAGRKM</sequence>
<evidence type="ECO:0000313" key="6">
    <source>
        <dbReference type="Proteomes" id="UP000321518"/>
    </source>
</evidence>